<accession>A0A8C4NGN4</accession>
<keyword evidence="4" id="KW-0653">Protein transport</keyword>
<sequence>MYMSLYKLIGWCNNPSDLYLCWFVHVQGGKLFWGSGVTPCMKRSCTWVKKTNMILCCAGVRNYLKEVLMSLTAVHAEVFAMSHELVSRVLSRLIEGVAEEMARLLLCVHAFSTHGALQAHLELYVLQHSTSAFHTPISRQSFKQAVTLLPQISTGTERKLMADLVNRFNNNMKLQLICFQSVS</sequence>
<dbReference type="GO" id="GO:0006887">
    <property type="term" value="P:exocytosis"/>
    <property type="evidence" value="ECO:0007669"/>
    <property type="project" value="UniProtKB-KW"/>
</dbReference>
<evidence type="ECO:0000313" key="6">
    <source>
        <dbReference type="Ensembl" id="ENSEBUP00000006465.1"/>
    </source>
</evidence>
<dbReference type="Ensembl" id="ENSEBUT00000006921.1">
    <property type="protein sequence ID" value="ENSEBUP00000006465.1"/>
    <property type="gene ID" value="ENSEBUG00000004278.1"/>
</dbReference>
<evidence type="ECO:0000256" key="2">
    <source>
        <dbReference type="ARBA" id="ARBA00022448"/>
    </source>
</evidence>
<dbReference type="AlphaFoldDB" id="A0A8C4NGN4"/>
<comment type="subunit">
    <text evidence="4">Component of the exocyst complex.</text>
</comment>
<reference evidence="6" key="2">
    <citation type="submission" date="2025-09" db="UniProtKB">
        <authorList>
            <consortium name="Ensembl"/>
        </authorList>
    </citation>
    <scope>IDENTIFICATION</scope>
</reference>
<dbReference type="GO" id="GO:0006893">
    <property type="term" value="P:Golgi to plasma membrane transport"/>
    <property type="evidence" value="ECO:0007669"/>
    <property type="project" value="UniProtKB-UniRule"/>
</dbReference>
<name>A0A8C4NGN4_EPTBU</name>
<protein>
    <recommendedName>
        <fullName evidence="4">Exocyst complex component 2</fullName>
    </recommendedName>
</protein>
<keyword evidence="2 4" id="KW-0813">Transport</keyword>
<keyword evidence="7" id="KW-1185">Reference proteome</keyword>
<dbReference type="GeneTree" id="ENSGT00390000010872"/>
<evidence type="ECO:0000256" key="3">
    <source>
        <dbReference type="ARBA" id="ARBA00022483"/>
    </source>
</evidence>
<organism evidence="6 7">
    <name type="scientific">Eptatretus burgeri</name>
    <name type="common">Inshore hagfish</name>
    <dbReference type="NCBI Taxonomy" id="7764"/>
    <lineage>
        <taxon>Eukaryota</taxon>
        <taxon>Metazoa</taxon>
        <taxon>Chordata</taxon>
        <taxon>Craniata</taxon>
        <taxon>Vertebrata</taxon>
        <taxon>Cyclostomata</taxon>
        <taxon>Myxini</taxon>
        <taxon>Myxiniformes</taxon>
        <taxon>Myxinidae</taxon>
        <taxon>Eptatretinae</taxon>
        <taxon>Eptatretus</taxon>
    </lineage>
</organism>
<proteinExistence type="inferred from homology"/>
<dbReference type="PANTHER" id="PTHR13043:SF1">
    <property type="entry name" value="EXOCYST COMPLEX COMPONENT 2"/>
    <property type="match status" value="1"/>
</dbReference>
<feature type="domain" description="Exocyst complex component EXOC2/Sec5 N-terminal" evidence="5">
    <location>
        <begin position="47"/>
        <end position="179"/>
    </location>
</feature>
<dbReference type="GO" id="GO:0015031">
    <property type="term" value="P:protein transport"/>
    <property type="evidence" value="ECO:0007669"/>
    <property type="project" value="UniProtKB-KW"/>
</dbReference>
<dbReference type="PANTHER" id="PTHR13043">
    <property type="entry name" value="EXOCYST COMPLEX COMPONENT SEC5"/>
    <property type="match status" value="1"/>
</dbReference>
<dbReference type="GO" id="GO:0000145">
    <property type="term" value="C:exocyst"/>
    <property type="evidence" value="ECO:0007669"/>
    <property type="project" value="UniProtKB-UniRule"/>
</dbReference>
<dbReference type="InterPro" id="IPR029175">
    <property type="entry name" value="EXOC2/Sec5"/>
</dbReference>
<evidence type="ECO:0000256" key="1">
    <source>
        <dbReference type="ARBA" id="ARBA00010578"/>
    </source>
</evidence>
<evidence type="ECO:0000259" key="5">
    <source>
        <dbReference type="Pfam" id="PF15469"/>
    </source>
</evidence>
<keyword evidence="3 4" id="KW-0268">Exocytosis</keyword>
<reference evidence="6" key="1">
    <citation type="submission" date="2025-08" db="UniProtKB">
        <authorList>
            <consortium name="Ensembl"/>
        </authorList>
    </citation>
    <scope>IDENTIFICATION</scope>
</reference>
<dbReference type="Pfam" id="PF15469">
    <property type="entry name" value="Sec5"/>
    <property type="match status" value="1"/>
</dbReference>
<comment type="function">
    <text evidence="4">Component of the exocyst complex involved in the docking of exocytic vesicles with fusion sites on the plasma membrane.</text>
</comment>
<evidence type="ECO:0000256" key="4">
    <source>
        <dbReference type="RuleBase" id="RU365069"/>
    </source>
</evidence>
<comment type="similarity">
    <text evidence="1 4">Belongs to the SEC5 family.</text>
</comment>
<evidence type="ECO:0000313" key="7">
    <source>
        <dbReference type="Proteomes" id="UP000694388"/>
    </source>
</evidence>
<dbReference type="InterPro" id="IPR039481">
    <property type="entry name" value="EXOC2/Sec5_N_dom"/>
</dbReference>
<dbReference type="Proteomes" id="UP000694388">
    <property type="component" value="Unplaced"/>
</dbReference>